<accession>A0A8H5ST72</accession>
<evidence type="ECO:0000256" key="1">
    <source>
        <dbReference type="SAM" id="Coils"/>
    </source>
</evidence>
<proteinExistence type="predicted"/>
<sequence length="200" mass="21955">MASTPGALSEPPQHNDHRSRKRAGPSTLLPSEPSKRSCVGDAPPTLPPLNPQPAAETDEVIQAYTTTTWNAVSTFFQDARNEAPYIDELEAKVKQAETTLSTAKEELSNYSNKTRALETEIAKERNKLKAMDAKEANHILFSERAKAVAIETVHTPKSEHLGMYQQHNCKYDEFVAMAEAKGGMGLIESETLSGGLSHDY</sequence>
<gene>
    <name evidence="3" type="ORF">FCIRC_13556</name>
</gene>
<feature type="coiled-coil region" evidence="1">
    <location>
        <begin position="86"/>
        <end position="134"/>
    </location>
</feature>
<comment type="caution">
    <text evidence="3">The sequence shown here is derived from an EMBL/GenBank/DDBJ whole genome shotgun (WGS) entry which is preliminary data.</text>
</comment>
<dbReference type="AlphaFoldDB" id="A0A8H5ST72"/>
<evidence type="ECO:0000313" key="4">
    <source>
        <dbReference type="Proteomes" id="UP000572754"/>
    </source>
</evidence>
<evidence type="ECO:0000313" key="3">
    <source>
        <dbReference type="EMBL" id="KAF5656625.1"/>
    </source>
</evidence>
<protein>
    <submittedName>
        <fullName evidence="3">Uncharacterized protein</fullName>
    </submittedName>
</protein>
<reference evidence="3 4" key="2">
    <citation type="submission" date="2020-05" db="EMBL/GenBank/DDBJ databases">
        <title>Identification and distribution of gene clusters putatively required for synthesis of sphingolipid metabolism inhibitors in phylogenetically diverse species of the filamentous fungus Fusarium.</title>
        <authorList>
            <person name="Kim H.-S."/>
            <person name="Busman M."/>
            <person name="Brown D.W."/>
            <person name="Divon H."/>
            <person name="Uhlig S."/>
            <person name="Proctor R.H."/>
        </authorList>
    </citation>
    <scope>NUCLEOTIDE SEQUENCE [LARGE SCALE GENOMIC DNA]</scope>
    <source>
        <strain evidence="3 4">NRRL 25331</strain>
    </source>
</reference>
<name>A0A8H5ST72_FUSCI</name>
<dbReference type="EMBL" id="JAAQPE010000729">
    <property type="protein sequence ID" value="KAF5656625.1"/>
    <property type="molecule type" value="Genomic_DNA"/>
</dbReference>
<evidence type="ECO:0000256" key="2">
    <source>
        <dbReference type="SAM" id="MobiDB-lite"/>
    </source>
</evidence>
<keyword evidence="4" id="KW-1185">Reference proteome</keyword>
<organism evidence="3 4">
    <name type="scientific">Fusarium circinatum</name>
    <name type="common">Pitch canker fungus</name>
    <name type="synonym">Gibberella circinata</name>
    <dbReference type="NCBI Taxonomy" id="48490"/>
    <lineage>
        <taxon>Eukaryota</taxon>
        <taxon>Fungi</taxon>
        <taxon>Dikarya</taxon>
        <taxon>Ascomycota</taxon>
        <taxon>Pezizomycotina</taxon>
        <taxon>Sordariomycetes</taxon>
        <taxon>Hypocreomycetidae</taxon>
        <taxon>Hypocreales</taxon>
        <taxon>Nectriaceae</taxon>
        <taxon>Fusarium</taxon>
        <taxon>Fusarium fujikuroi species complex</taxon>
    </lineage>
</organism>
<dbReference type="Proteomes" id="UP000572754">
    <property type="component" value="Unassembled WGS sequence"/>
</dbReference>
<reference evidence="4" key="1">
    <citation type="journal article" date="2020" name="BMC Genomics">
        <title>Correction to: Identification and distribution of gene clusters required for synthesis of sphingolipid metabolism inhibitors in diverse species of the filamentous fungus Fusarium.</title>
        <authorList>
            <person name="Kim H.S."/>
            <person name="Lohmar J.M."/>
            <person name="Busman M."/>
            <person name="Brown D.W."/>
            <person name="Naumann T.A."/>
            <person name="Divon H.H."/>
            <person name="Lysoe E."/>
            <person name="Uhlig S."/>
            <person name="Proctor R.H."/>
        </authorList>
    </citation>
    <scope>NUCLEOTIDE SEQUENCE [LARGE SCALE GENOMIC DNA]</scope>
    <source>
        <strain evidence="4">NRRL 25331</strain>
    </source>
</reference>
<keyword evidence="1" id="KW-0175">Coiled coil</keyword>
<feature type="region of interest" description="Disordered" evidence="2">
    <location>
        <begin position="1"/>
        <end position="56"/>
    </location>
</feature>